<feature type="transmembrane region" description="Helical" evidence="1">
    <location>
        <begin position="76"/>
        <end position="96"/>
    </location>
</feature>
<dbReference type="KEGG" id="yro:CH64_1912"/>
<feature type="transmembrane region" description="Helical" evidence="1">
    <location>
        <begin position="108"/>
        <end position="134"/>
    </location>
</feature>
<organism evidence="3 5">
    <name type="scientific">Yersinia rohdei</name>
    <dbReference type="NCBI Taxonomy" id="29485"/>
    <lineage>
        <taxon>Bacteria</taxon>
        <taxon>Pseudomonadati</taxon>
        <taxon>Pseudomonadota</taxon>
        <taxon>Gammaproteobacteria</taxon>
        <taxon>Enterobacterales</taxon>
        <taxon>Yersiniaceae</taxon>
        <taxon>Yersinia</taxon>
    </lineage>
</organism>
<sequence>MFNVFELTKKNTRHVSLAIYIGVIAGIFSALVKSGFETILPPRTAETMPPPVVLLEKLGVNIDPMTYHWMDYSLNWGGNGVHIIFSIVIAIIYCVIAEYLPKVKMLHGIIFGIGVSVFAHGLVVPLLGLSGWLWVAGPEALISEFVGTAFWIWSIEAIRQNLRYTLTKGPDAELC</sequence>
<proteinExistence type="predicted"/>
<accession>A0A0U1HQK3</accession>
<dbReference type="EMBL" id="CTKE01000005">
    <property type="protein sequence ID" value="CQI88807.1"/>
    <property type="molecule type" value="Genomic_DNA"/>
</dbReference>
<evidence type="ECO:0000313" key="5">
    <source>
        <dbReference type="Proteomes" id="UP000042054"/>
    </source>
</evidence>
<dbReference type="OrthoDB" id="1629003at2"/>
<evidence type="ECO:0000256" key="1">
    <source>
        <dbReference type="SAM" id="Phobius"/>
    </source>
</evidence>
<dbReference type="Pfam" id="PF07274">
    <property type="entry name" value="DUF1440"/>
    <property type="match status" value="1"/>
</dbReference>
<dbReference type="Proteomes" id="UP000042054">
    <property type="component" value="Unassembled WGS sequence"/>
</dbReference>
<reference evidence="3 5" key="2">
    <citation type="submission" date="2015-03" db="EMBL/GenBank/DDBJ databases">
        <authorList>
            <person name="Murphy D."/>
        </authorList>
    </citation>
    <scope>NUCLEOTIDE SEQUENCE [LARGE SCALE GENOMIC DNA]</scope>
    <source>
        <strain evidence="3 5">68/02</strain>
    </source>
</reference>
<keyword evidence="4" id="KW-1185">Reference proteome</keyword>
<name>A0A0U1HQK3_YERRO</name>
<keyword evidence="1" id="KW-0812">Transmembrane</keyword>
<dbReference type="InterPro" id="IPR009898">
    <property type="entry name" value="DUF1440"/>
</dbReference>
<feature type="transmembrane region" description="Helical" evidence="1">
    <location>
        <begin position="12"/>
        <end position="32"/>
    </location>
</feature>
<evidence type="ECO:0000313" key="4">
    <source>
        <dbReference type="Proteomes" id="UP000031914"/>
    </source>
</evidence>
<dbReference type="GeneID" id="45567210"/>
<dbReference type="Proteomes" id="UP000031914">
    <property type="component" value="Chromosome"/>
</dbReference>
<dbReference type="STRING" id="29485.CH64_1912"/>
<protein>
    <submittedName>
        <fullName evidence="3">Inner membrane protein yagU</fullName>
    </submittedName>
</protein>
<feature type="transmembrane region" description="Helical" evidence="1">
    <location>
        <begin position="140"/>
        <end position="158"/>
    </location>
</feature>
<keyword evidence="1" id="KW-0472">Membrane</keyword>
<evidence type="ECO:0000313" key="2">
    <source>
        <dbReference type="EMBL" id="AJJ09355.1"/>
    </source>
</evidence>
<dbReference type="AlphaFoldDB" id="A0A0U1HQK3"/>
<keyword evidence="1" id="KW-1133">Transmembrane helix</keyword>
<gene>
    <name evidence="3" type="primary">yagU</name>
    <name evidence="2" type="ORF">CH64_1912</name>
    <name evidence="3" type="ORF">ERS008555_01157</name>
</gene>
<reference evidence="2 4" key="1">
    <citation type="journal article" date="2015" name="Genome Announc.">
        <title>Thirty-Two Complete Genome Assemblies of Nine Yersinia Species, Including Y. pestis, Y. pseudotuberculosis, and Y. enterocolitica.</title>
        <authorList>
            <person name="Johnson S.L."/>
            <person name="Daligault H.E."/>
            <person name="Davenport K.W."/>
            <person name="Jaissle J."/>
            <person name="Frey K.G."/>
            <person name="Ladner J.T."/>
            <person name="Broomall S.M."/>
            <person name="Bishop-Lilly K.A."/>
            <person name="Bruce D.C."/>
            <person name="Coyne S.R."/>
            <person name="Gibbons H.S."/>
            <person name="Lo C.C."/>
            <person name="Munk A.C."/>
            <person name="Rosenzweig C.N."/>
            <person name="Koroleva G.I."/>
            <person name="Palacios G.F."/>
            <person name="Redden C.L."/>
            <person name="Xu Y."/>
            <person name="Minogue T.D."/>
            <person name="Chain P.S."/>
        </authorList>
    </citation>
    <scope>NUCLEOTIDE SEQUENCE [LARGE SCALE GENOMIC DNA]</scope>
    <source>
        <strain evidence="2 4">YRA</strain>
    </source>
</reference>
<evidence type="ECO:0000313" key="3">
    <source>
        <dbReference type="EMBL" id="CQI88807.1"/>
    </source>
</evidence>
<dbReference type="RefSeq" id="WP_004715338.1">
    <property type="nucleotide sequence ID" value="NZ_CABIHO010000038.1"/>
</dbReference>
<dbReference type="EMBL" id="CP009787">
    <property type="protein sequence ID" value="AJJ09355.1"/>
    <property type="molecule type" value="Genomic_DNA"/>
</dbReference>